<dbReference type="PROSITE" id="PS01045">
    <property type="entry name" value="SQUALEN_PHYTOEN_SYN_2"/>
    <property type="match status" value="1"/>
</dbReference>
<comment type="caution">
    <text evidence="2">The sequence shown here is derived from an EMBL/GenBank/DDBJ whole genome shotgun (WGS) entry which is preliminary data.</text>
</comment>
<dbReference type="GO" id="GO:0016117">
    <property type="term" value="P:carotenoid biosynthetic process"/>
    <property type="evidence" value="ECO:0007669"/>
    <property type="project" value="UniProtKB-ARBA"/>
</dbReference>
<dbReference type="SUPFAM" id="SSF48576">
    <property type="entry name" value="Terpenoid synthases"/>
    <property type="match status" value="1"/>
</dbReference>
<dbReference type="GO" id="GO:0051996">
    <property type="term" value="F:squalene synthase [NAD(P)H] activity"/>
    <property type="evidence" value="ECO:0007669"/>
    <property type="project" value="InterPro"/>
</dbReference>
<protein>
    <submittedName>
        <fullName evidence="2">Phytoene/squalene synthase family protein</fullName>
    </submittedName>
</protein>
<dbReference type="SFLD" id="SFLDG01018">
    <property type="entry name" value="Squalene/Phytoene_Synthase_Lik"/>
    <property type="match status" value="1"/>
</dbReference>
<keyword evidence="3" id="KW-1185">Reference proteome</keyword>
<dbReference type="RefSeq" id="WP_123121012.1">
    <property type="nucleotide sequence ID" value="NZ_RJJR01000009.1"/>
</dbReference>
<dbReference type="Proteomes" id="UP000267223">
    <property type="component" value="Unassembled WGS sequence"/>
</dbReference>
<dbReference type="AlphaFoldDB" id="A0A3M9ND35"/>
<dbReference type="InterPro" id="IPR044843">
    <property type="entry name" value="Trans_IPPS_bact-type"/>
</dbReference>
<gene>
    <name evidence="2" type="ORF">EFY79_12290</name>
</gene>
<dbReference type="InterPro" id="IPR019845">
    <property type="entry name" value="Squalene/phytoene_synthase_CS"/>
</dbReference>
<dbReference type="PANTHER" id="PTHR31480">
    <property type="entry name" value="BIFUNCTIONAL LYCOPENE CYCLASE/PHYTOENE SYNTHASE"/>
    <property type="match status" value="1"/>
</dbReference>
<dbReference type="InterPro" id="IPR008949">
    <property type="entry name" value="Isoprenoid_synthase_dom_sf"/>
</dbReference>
<dbReference type="Gene3D" id="1.10.600.10">
    <property type="entry name" value="Farnesyl Diphosphate Synthase"/>
    <property type="match status" value="1"/>
</dbReference>
<organism evidence="2 3">
    <name type="scientific">Hanamia caeni</name>
    <dbReference type="NCBI Taxonomy" id="2294116"/>
    <lineage>
        <taxon>Bacteria</taxon>
        <taxon>Pseudomonadati</taxon>
        <taxon>Bacteroidota</taxon>
        <taxon>Chitinophagia</taxon>
        <taxon>Chitinophagales</taxon>
        <taxon>Chitinophagaceae</taxon>
        <taxon>Hanamia</taxon>
    </lineage>
</organism>
<dbReference type="CDD" id="cd00683">
    <property type="entry name" value="Trans_IPPS_HH"/>
    <property type="match status" value="1"/>
</dbReference>
<dbReference type="InterPro" id="IPR002060">
    <property type="entry name" value="Squ/phyt_synthse"/>
</dbReference>
<evidence type="ECO:0000256" key="1">
    <source>
        <dbReference type="ARBA" id="ARBA00022679"/>
    </source>
</evidence>
<keyword evidence="1" id="KW-0808">Transferase</keyword>
<dbReference type="SFLD" id="SFLDS00005">
    <property type="entry name" value="Isoprenoid_Synthase_Type_I"/>
    <property type="match status" value="1"/>
</dbReference>
<evidence type="ECO:0000313" key="2">
    <source>
        <dbReference type="EMBL" id="RNI35732.1"/>
    </source>
</evidence>
<dbReference type="GO" id="GO:0004311">
    <property type="term" value="F:geranylgeranyl diphosphate synthase activity"/>
    <property type="evidence" value="ECO:0007669"/>
    <property type="project" value="InterPro"/>
</dbReference>
<dbReference type="OrthoDB" id="9787280at2"/>
<name>A0A3M9ND35_9BACT</name>
<dbReference type="InterPro" id="IPR033904">
    <property type="entry name" value="Trans_IPPS_HH"/>
</dbReference>
<dbReference type="SFLD" id="SFLDG01212">
    <property type="entry name" value="Phytoene_synthase_like"/>
    <property type="match status" value="1"/>
</dbReference>
<reference evidence="2 3" key="1">
    <citation type="submission" date="2018-11" db="EMBL/GenBank/DDBJ databases">
        <title>Draft genome sequence of Ferruginibacter sp. BO-59.</title>
        <authorList>
            <person name="Im W.T."/>
        </authorList>
    </citation>
    <scope>NUCLEOTIDE SEQUENCE [LARGE SCALE GENOMIC DNA]</scope>
    <source>
        <strain evidence="2 3">BO-59</strain>
    </source>
</reference>
<proteinExistence type="predicted"/>
<dbReference type="EMBL" id="RJJR01000009">
    <property type="protein sequence ID" value="RNI35732.1"/>
    <property type="molecule type" value="Genomic_DNA"/>
</dbReference>
<dbReference type="Pfam" id="PF00494">
    <property type="entry name" value="SQS_PSY"/>
    <property type="match status" value="1"/>
</dbReference>
<accession>A0A3M9ND35</accession>
<sequence length="278" mass="32019">MKSIFDKLSVDICRHTTKTYSTSFSLGIHFLNHSLRDSIYSIYGFVRLADEIVDSFSGYDQKKLLDEFRIKTYEAIEYKISINPVLNAFQDIVNKYGIPLELIDVFLKSMEMDLQKVDYTHEKYQQYILGSAEVVGLMCLCVFTAEKPGLYEELKPFAMKLGAAFQKVNFLRDMKDDYAVLGRIYFPNVTMSSFSSDVKSQIEHDIEHDFKSALSGIKKLPNSSKAGVYLAYVYYMALFNKIKKLPAHRILHERIRINNGKKFGLMVNSLIVNKMNLV</sequence>
<evidence type="ECO:0000313" key="3">
    <source>
        <dbReference type="Proteomes" id="UP000267223"/>
    </source>
</evidence>